<sequence length="180" mass="19499">MCCYLSCGTVASTSKANIQKGNEQVTSRNDANLPQSGVRSKRMEGNRTKGIKISANKSAVGVRSLVMEKHVSAAKSVAMGASESSVVTKERASETNVVTKEVQAIGERKSEPSSLLQRKKPGDRDEMEMEEWIRKLSNELSTSGASGVANPLSPSDYSKLTDSSVQWRDNTDFDGDVENH</sequence>
<name>A0ABR2SNG0_9ROSI</name>
<organism evidence="2 3">
    <name type="scientific">Hibiscus sabdariffa</name>
    <name type="common">roselle</name>
    <dbReference type="NCBI Taxonomy" id="183260"/>
    <lineage>
        <taxon>Eukaryota</taxon>
        <taxon>Viridiplantae</taxon>
        <taxon>Streptophyta</taxon>
        <taxon>Embryophyta</taxon>
        <taxon>Tracheophyta</taxon>
        <taxon>Spermatophyta</taxon>
        <taxon>Magnoliopsida</taxon>
        <taxon>eudicotyledons</taxon>
        <taxon>Gunneridae</taxon>
        <taxon>Pentapetalae</taxon>
        <taxon>rosids</taxon>
        <taxon>malvids</taxon>
        <taxon>Malvales</taxon>
        <taxon>Malvaceae</taxon>
        <taxon>Malvoideae</taxon>
        <taxon>Hibiscus</taxon>
    </lineage>
</organism>
<feature type="region of interest" description="Disordered" evidence="1">
    <location>
        <begin position="77"/>
        <end position="180"/>
    </location>
</feature>
<protein>
    <submittedName>
        <fullName evidence="2">Uncharacterized protein</fullName>
    </submittedName>
</protein>
<gene>
    <name evidence="2" type="ORF">V6N11_039670</name>
</gene>
<feature type="compositionally biased region" description="Polar residues" evidence="1">
    <location>
        <begin position="152"/>
        <end position="168"/>
    </location>
</feature>
<feature type="compositionally biased region" description="Polar residues" evidence="1">
    <location>
        <begin position="21"/>
        <end position="38"/>
    </location>
</feature>
<evidence type="ECO:0000256" key="1">
    <source>
        <dbReference type="SAM" id="MobiDB-lite"/>
    </source>
</evidence>
<dbReference type="EMBL" id="JBBPBN010000013">
    <property type="protein sequence ID" value="KAK9026838.1"/>
    <property type="molecule type" value="Genomic_DNA"/>
</dbReference>
<accession>A0ABR2SNG0</accession>
<feature type="region of interest" description="Disordered" evidence="1">
    <location>
        <begin position="21"/>
        <end position="46"/>
    </location>
</feature>
<dbReference type="Proteomes" id="UP001396334">
    <property type="component" value="Unassembled WGS sequence"/>
</dbReference>
<reference evidence="2 3" key="1">
    <citation type="journal article" date="2024" name="G3 (Bethesda)">
        <title>Genome assembly of Hibiscus sabdariffa L. provides insights into metabolisms of medicinal natural products.</title>
        <authorList>
            <person name="Kim T."/>
        </authorList>
    </citation>
    <scope>NUCLEOTIDE SEQUENCE [LARGE SCALE GENOMIC DNA]</scope>
    <source>
        <strain evidence="2">TK-2024</strain>
        <tissue evidence="2">Old leaves</tissue>
    </source>
</reference>
<comment type="caution">
    <text evidence="2">The sequence shown here is derived from an EMBL/GenBank/DDBJ whole genome shotgun (WGS) entry which is preliminary data.</text>
</comment>
<evidence type="ECO:0000313" key="3">
    <source>
        <dbReference type="Proteomes" id="UP001396334"/>
    </source>
</evidence>
<keyword evidence="3" id="KW-1185">Reference proteome</keyword>
<evidence type="ECO:0000313" key="2">
    <source>
        <dbReference type="EMBL" id="KAK9026838.1"/>
    </source>
</evidence>
<proteinExistence type="predicted"/>